<gene>
    <name evidence="1" type="ORF">Amon02_000743000</name>
</gene>
<keyword evidence="2" id="KW-1185">Reference proteome</keyword>
<dbReference type="EMBL" id="BSXS01006173">
    <property type="protein sequence ID" value="GME85168.1"/>
    <property type="molecule type" value="Genomic_DNA"/>
</dbReference>
<proteinExistence type="predicted"/>
<sequence>MRKFSTDTAELVPVIERLIESTFEQTTTVLYGDEVELPPDLQVPALEQSSTLKLRLETLEDVCLSGLLTRSKKLKILEVYIDMSHNEADMLNELAKEIRNWLNLDPRNKTDKSLILNLKKS</sequence>
<protein>
    <submittedName>
        <fullName evidence="1">Unnamed protein product</fullName>
    </submittedName>
</protein>
<reference evidence="1" key="1">
    <citation type="submission" date="2023-04" db="EMBL/GenBank/DDBJ databases">
        <title>Ambrosiozyma monospora NBRC 10751.</title>
        <authorList>
            <person name="Ichikawa N."/>
            <person name="Sato H."/>
            <person name="Tonouchi N."/>
        </authorList>
    </citation>
    <scope>NUCLEOTIDE SEQUENCE</scope>
    <source>
        <strain evidence="1">NBRC 10751</strain>
    </source>
</reference>
<organism evidence="1 2">
    <name type="scientific">Ambrosiozyma monospora</name>
    <name type="common">Yeast</name>
    <name type="synonym">Endomycopsis monosporus</name>
    <dbReference type="NCBI Taxonomy" id="43982"/>
    <lineage>
        <taxon>Eukaryota</taxon>
        <taxon>Fungi</taxon>
        <taxon>Dikarya</taxon>
        <taxon>Ascomycota</taxon>
        <taxon>Saccharomycotina</taxon>
        <taxon>Pichiomycetes</taxon>
        <taxon>Pichiales</taxon>
        <taxon>Pichiaceae</taxon>
        <taxon>Ambrosiozyma</taxon>
    </lineage>
</organism>
<dbReference type="Proteomes" id="UP001165064">
    <property type="component" value="Unassembled WGS sequence"/>
</dbReference>
<name>A0ACB5TBS1_AMBMO</name>
<comment type="caution">
    <text evidence="1">The sequence shown here is derived from an EMBL/GenBank/DDBJ whole genome shotgun (WGS) entry which is preliminary data.</text>
</comment>
<accession>A0ACB5TBS1</accession>
<evidence type="ECO:0000313" key="2">
    <source>
        <dbReference type="Proteomes" id="UP001165064"/>
    </source>
</evidence>
<evidence type="ECO:0000313" key="1">
    <source>
        <dbReference type="EMBL" id="GME85168.1"/>
    </source>
</evidence>